<name>A0ABD1ZGM0_9MARC</name>
<organism evidence="2 3">
    <name type="scientific">Riccia fluitans</name>
    <dbReference type="NCBI Taxonomy" id="41844"/>
    <lineage>
        <taxon>Eukaryota</taxon>
        <taxon>Viridiplantae</taxon>
        <taxon>Streptophyta</taxon>
        <taxon>Embryophyta</taxon>
        <taxon>Marchantiophyta</taxon>
        <taxon>Marchantiopsida</taxon>
        <taxon>Marchantiidae</taxon>
        <taxon>Marchantiales</taxon>
        <taxon>Ricciaceae</taxon>
        <taxon>Riccia</taxon>
    </lineage>
</organism>
<keyword evidence="1" id="KW-0472">Membrane</keyword>
<evidence type="ECO:0000313" key="3">
    <source>
        <dbReference type="Proteomes" id="UP001605036"/>
    </source>
</evidence>
<accession>A0ABD1ZGM0</accession>
<protein>
    <submittedName>
        <fullName evidence="2">Uncharacterized protein</fullName>
    </submittedName>
</protein>
<dbReference type="EMBL" id="JBHFFA010000001">
    <property type="protein sequence ID" value="KAL2650580.1"/>
    <property type="molecule type" value="Genomic_DNA"/>
</dbReference>
<proteinExistence type="predicted"/>
<keyword evidence="3" id="KW-1185">Reference proteome</keyword>
<gene>
    <name evidence="2" type="ORF">R1flu_018708</name>
</gene>
<comment type="caution">
    <text evidence="2">The sequence shown here is derived from an EMBL/GenBank/DDBJ whole genome shotgun (WGS) entry which is preliminary data.</text>
</comment>
<evidence type="ECO:0000256" key="1">
    <source>
        <dbReference type="SAM" id="Phobius"/>
    </source>
</evidence>
<evidence type="ECO:0000313" key="2">
    <source>
        <dbReference type="EMBL" id="KAL2650580.1"/>
    </source>
</evidence>
<dbReference type="Proteomes" id="UP001605036">
    <property type="component" value="Unassembled WGS sequence"/>
</dbReference>
<keyword evidence="1" id="KW-0812">Transmembrane</keyword>
<keyword evidence="1" id="KW-1133">Transmembrane helix</keyword>
<dbReference type="AlphaFoldDB" id="A0ABD1ZGM0"/>
<reference evidence="2 3" key="1">
    <citation type="submission" date="2024-09" db="EMBL/GenBank/DDBJ databases">
        <title>Chromosome-scale assembly of Riccia fluitans.</title>
        <authorList>
            <person name="Paukszto L."/>
            <person name="Sawicki J."/>
            <person name="Karawczyk K."/>
            <person name="Piernik-Szablinska J."/>
            <person name="Szczecinska M."/>
            <person name="Mazdziarz M."/>
        </authorList>
    </citation>
    <scope>NUCLEOTIDE SEQUENCE [LARGE SCALE GENOMIC DNA]</scope>
    <source>
        <strain evidence="2">Rf_01</strain>
        <tissue evidence="2">Aerial parts of the thallus</tissue>
    </source>
</reference>
<sequence>MVITFRRLILFYLLFLMLGIAAIILVRMIVLLGKIVFIAVIAHFQIRKEEVEETSTAESSEDGANHFVIDIHGDDSVNYNEDGQFGYGPETDPSAMTPMSVSTLRSNGTGHAVPPLPCPESLKSIEISSKVTQSASPNDGALLHPTFASEVTDADVDYIPGRPISDLVQTDNFNNGGDYIINIQQSHMSDYAEAYVFTTISVYLADLLPLIADPENGETSTLTPASEVPELEGDCPSGILRLQQQCSLTKATDHAPNLPSCIDM</sequence>
<feature type="transmembrane region" description="Helical" evidence="1">
    <location>
        <begin position="9"/>
        <end position="42"/>
    </location>
</feature>